<feature type="region of interest" description="Disordered" evidence="1">
    <location>
        <begin position="19"/>
        <end position="41"/>
    </location>
</feature>
<name>A0A833EAS2_9EURY</name>
<comment type="caution">
    <text evidence="2">The sequence shown here is derived from an EMBL/GenBank/DDBJ whole genome shotgun (WGS) entry which is preliminary data.</text>
</comment>
<dbReference type="AlphaFoldDB" id="A0A833EAS2"/>
<organism evidence="2 3">
    <name type="scientific">Methanothermococcus okinawensis</name>
    <dbReference type="NCBI Taxonomy" id="155863"/>
    <lineage>
        <taxon>Archaea</taxon>
        <taxon>Methanobacteriati</taxon>
        <taxon>Methanobacteriota</taxon>
        <taxon>Methanomada group</taxon>
        <taxon>Methanococci</taxon>
        <taxon>Methanococcales</taxon>
        <taxon>Methanococcaceae</taxon>
        <taxon>Methanothermococcus</taxon>
    </lineage>
</organism>
<protein>
    <submittedName>
        <fullName evidence="2">DUF2400 family protein</fullName>
    </submittedName>
</protein>
<dbReference type="Proteomes" id="UP000623215">
    <property type="component" value="Unassembled WGS sequence"/>
</dbReference>
<dbReference type="InterPro" id="IPR014127">
    <property type="entry name" value="CHP02757"/>
</dbReference>
<evidence type="ECO:0000313" key="2">
    <source>
        <dbReference type="EMBL" id="HIQ32135.1"/>
    </source>
</evidence>
<proteinExistence type="predicted"/>
<sequence length="269" mass="31684">MERELIELLKRFVEKHSNTPDLQFDPDRPPKLPIDPYSTDPRERRRTAHYLLLVASIDEGNVVGRADNARKLLVRLYQHFGEDLFKITDEGIFRGVLDDITADQLLGRIGWMIPEILASVNRFVLERAGGDLINYSREFEKPYHFVEEIGRNILRMGKSRGSARKKAWMYMRWMVRGYPDLRIFDHFSPADLYVPLDRNVARVAVALEVLESIDNLNWEDVVKVTEFARTLFPQDPAKVDYPFFLLEREMRRRRLPLYRESLMSLLKDT</sequence>
<reference evidence="2" key="1">
    <citation type="journal article" date="2020" name="ISME J.">
        <title>Gammaproteobacteria mediating utilization of methyl-, sulfur- and petroleum organic compounds in deep ocean hydrothermal plumes.</title>
        <authorList>
            <person name="Zhou Z."/>
            <person name="Liu Y."/>
            <person name="Pan J."/>
            <person name="Cron B.R."/>
            <person name="Toner B.M."/>
            <person name="Anantharaman K."/>
            <person name="Breier J.A."/>
            <person name="Dick G.J."/>
            <person name="Li M."/>
        </authorList>
    </citation>
    <scope>NUCLEOTIDE SEQUENCE</scope>
    <source>
        <strain evidence="2">SZUA-1534</strain>
    </source>
</reference>
<gene>
    <name evidence="2" type="ORF">EYH55_01460</name>
</gene>
<dbReference type="Pfam" id="PF09674">
    <property type="entry name" value="DUF2400"/>
    <property type="match status" value="1"/>
</dbReference>
<dbReference type="EMBL" id="DQVW01000023">
    <property type="protein sequence ID" value="HIQ32135.1"/>
    <property type="molecule type" value="Genomic_DNA"/>
</dbReference>
<accession>A0A833EAS2</accession>
<evidence type="ECO:0000313" key="3">
    <source>
        <dbReference type="Proteomes" id="UP000623215"/>
    </source>
</evidence>
<evidence type="ECO:0000256" key="1">
    <source>
        <dbReference type="SAM" id="MobiDB-lite"/>
    </source>
</evidence>